<dbReference type="InterPro" id="IPR040521">
    <property type="entry name" value="KDZ"/>
</dbReference>
<protein>
    <recommendedName>
        <fullName evidence="1">CxC2-like cysteine cluster KDZ transposase-associated domain-containing protein</fullName>
    </recommendedName>
</protein>
<feature type="non-terminal residue" evidence="2">
    <location>
        <position position="906"/>
    </location>
</feature>
<dbReference type="CDD" id="cd19757">
    <property type="entry name" value="Bbox1"/>
    <property type="match status" value="1"/>
</dbReference>
<gene>
    <name evidence="2" type="ORF">CERSUDRAFT_59721</name>
</gene>
<evidence type="ECO:0000259" key="1">
    <source>
        <dbReference type="Pfam" id="PF18803"/>
    </source>
</evidence>
<keyword evidence="3" id="KW-1185">Reference proteome</keyword>
<feature type="domain" description="CxC2-like cysteine cluster KDZ transposase-associated" evidence="1">
    <location>
        <begin position="83"/>
        <end position="190"/>
    </location>
</feature>
<dbReference type="OrthoDB" id="2793259at2759"/>
<dbReference type="Pfam" id="PF18803">
    <property type="entry name" value="CxC2"/>
    <property type="match status" value="1"/>
</dbReference>
<evidence type="ECO:0000313" key="3">
    <source>
        <dbReference type="Proteomes" id="UP000016930"/>
    </source>
</evidence>
<evidence type="ECO:0000313" key="2">
    <source>
        <dbReference type="EMBL" id="EMD31603.1"/>
    </source>
</evidence>
<name>M2Q476_CERS8</name>
<dbReference type="Pfam" id="PF18758">
    <property type="entry name" value="KDZ"/>
    <property type="match status" value="1"/>
</dbReference>
<dbReference type="EMBL" id="KB445817">
    <property type="protein sequence ID" value="EMD31603.1"/>
    <property type="molecule type" value="Genomic_DNA"/>
</dbReference>
<dbReference type="PANTHER" id="PTHR33096:SF1">
    <property type="entry name" value="CXC1-LIKE CYSTEINE CLUSTER ASSOCIATED WITH KDZ TRANSPOSASES DOMAIN-CONTAINING PROTEIN"/>
    <property type="match status" value="1"/>
</dbReference>
<dbReference type="HOGENOM" id="CLU_003703_13_0_1"/>
<dbReference type="PANTHER" id="PTHR33096">
    <property type="entry name" value="CXC2 DOMAIN-CONTAINING PROTEIN"/>
    <property type="match status" value="1"/>
</dbReference>
<proteinExistence type="predicted"/>
<reference evidence="2 3" key="1">
    <citation type="journal article" date="2012" name="Proc. Natl. Acad. Sci. U.S.A.">
        <title>Comparative genomics of Ceriporiopsis subvermispora and Phanerochaete chrysosporium provide insight into selective ligninolysis.</title>
        <authorList>
            <person name="Fernandez-Fueyo E."/>
            <person name="Ruiz-Duenas F.J."/>
            <person name="Ferreira P."/>
            <person name="Floudas D."/>
            <person name="Hibbett D.S."/>
            <person name="Canessa P."/>
            <person name="Larrondo L.F."/>
            <person name="James T.Y."/>
            <person name="Seelenfreund D."/>
            <person name="Lobos S."/>
            <person name="Polanco R."/>
            <person name="Tello M."/>
            <person name="Honda Y."/>
            <person name="Watanabe T."/>
            <person name="Watanabe T."/>
            <person name="Ryu J.S."/>
            <person name="Kubicek C.P."/>
            <person name="Schmoll M."/>
            <person name="Gaskell J."/>
            <person name="Hammel K.E."/>
            <person name="St John F.J."/>
            <person name="Vanden Wymelenberg A."/>
            <person name="Sabat G."/>
            <person name="Splinter BonDurant S."/>
            <person name="Syed K."/>
            <person name="Yadav J.S."/>
            <person name="Doddapaneni H."/>
            <person name="Subramanian V."/>
            <person name="Lavin J.L."/>
            <person name="Oguiza J.A."/>
            <person name="Perez G."/>
            <person name="Pisabarro A.G."/>
            <person name="Ramirez L."/>
            <person name="Santoyo F."/>
            <person name="Master E."/>
            <person name="Coutinho P.M."/>
            <person name="Henrissat B."/>
            <person name="Lombard V."/>
            <person name="Magnuson J.K."/>
            <person name="Kuees U."/>
            <person name="Hori C."/>
            <person name="Igarashi K."/>
            <person name="Samejima M."/>
            <person name="Held B.W."/>
            <person name="Barry K.W."/>
            <person name="LaButti K.M."/>
            <person name="Lapidus A."/>
            <person name="Lindquist E.A."/>
            <person name="Lucas S.M."/>
            <person name="Riley R."/>
            <person name="Salamov A.A."/>
            <person name="Hoffmeister D."/>
            <person name="Schwenk D."/>
            <person name="Hadar Y."/>
            <person name="Yarden O."/>
            <person name="de Vries R.P."/>
            <person name="Wiebenga A."/>
            <person name="Stenlid J."/>
            <person name="Eastwood D."/>
            <person name="Grigoriev I.V."/>
            <person name="Berka R.M."/>
            <person name="Blanchette R.A."/>
            <person name="Kersten P."/>
            <person name="Martinez A.T."/>
            <person name="Vicuna R."/>
            <person name="Cullen D."/>
        </authorList>
    </citation>
    <scope>NUCLEOTIDE SEQUENCE [LARGE SCALE GENOMIC DNA]</scope>
    <source>
        <strain evidence="2 3">B</strain>
    </source>
</reference>
<dbReference type="Proteomes" id="UP000016930">
    <property type="component" value="Unassembled WGS sequence"/>
</dbReference>
<dbReference type="InterPro" id="IPR041457">
    <property type="entry name" value="CxC2_KDZ-assoc"/>
</dbReference>
<accession>M2Q476</accession>
<organism evidence="2 3">
    <name type="scientific">Ceriporiopsis subvermispora (strain B)</name>
    <name type="common">White-rot fungus</name>
    <name type="synonym">Gelatoporia subvermispora</name>
    <dbReference type="NCBI Taxonomy" id="914234"/>
    <lineage>
        <taxon>Eukaryota</taxon>
        <taxon>Fungi</taxon>
        <taxon>Dikarya</taxon>
        <taxon>Basidiomycota</taxon>
        <taxon>Agaricomycotina</taxon>
        <taxon>Agaricomycetes</taxon>
        <taxon>Polyporales</taxon>
        <taxon>Gelatoporiaceae</taxon>
        <taxon>Gelatoporia</taxon>
    </lineage>
</organism>
<sequence>DHPLIEWLPAIDDWLAELLRLEGRGDYCGNTCARCKSELAEFRCEDCMDLRLYCQSCTVELHAQAPLHRISQWVLQHFVKTSLKDLGLRIQLGHPPGSICIAPARAFNDDFVIIDTSGIHCVALDFCGCETAHAHTVQLLRHRLLPATPTSPKTAGTFRLVQMFQLLSLQSKVSGWEFYQCLTRSTDNTGLDDVKDRYLSFMRMMREWRHLKMLKRAARGHDPGGVASTTQGSCAVLCPACPHPGKNLPPDWQNVAPNKRWLYRLFVAMDANFRLRRKDVSDDKNDPGLNHGYSYFVEEKAYKLYLATYSNLVSEDKSSCHDHEAIKLAQRKGTKDLAATGLGTVECSRHDMKRPCSVGDLQKGERYVNMDYLFNSSLQHHSVNLVVSSYDIVCQWTRHLFDHPIQFLFLIPKFHLPAHQDSCQYKYSFNYHCGCGRTDGEAPERGWAWADPLASSTREMGPGSRRDLIDDAFADYNWRKICRMAVTFLRKIKEAERERRTQVAEFDELSAAIPTSLLEQWTTDVVAWEGNSSKLNPFEPAQKKEHSVATVRLQLAAEDEVAAADSTAVTLIADISASRLLSIGFELEESQRRLREAIAELGAHSTDLQRAKIKERQNALQRRLDAWAQIQAVYMPFVPKLRQEAQVSTPEKAQLFMPSQIPAPYVCGIDVHQYEWRLRFAQAFEILDDLRRHLRLRTSLRKLKERFARGVRTTTRALGVVAKAEERIKGDSTRYRAARSALEALASRLQVQPGWDVHLRVLQDEDVREMQSDPDSGVSEGRRSLSWIWRMPGVIAEDDSEGVNEALRIEWCKSRARVNRWSEECELLQEEMRRVTAFHEWQANWWIDRIGSCVTLNQQRPSDRDSYLEGASAYARRQCRIRCMLKDSCYKAWKYVPQWLSDSYES</sequence>
<dbReference type="AlphaFoldDB" id="M2Q476"/>
<dbReference type="STRING" id="914234.M2Q476"/>